<dbReference type="Proteomes" id="UP001530400">
    <property type="component" value="Unassembled WGS sequence"/>
</dbReference>
<accession>A0ABD3NNP0</accession>
<name>A0ABD3NNP0_9STRA</name>
<organism evidence="1 2">
    <name type="scientific">Cyclotella atomus</name>
    <dbReference type="NCBI Taxonomy" id="382360"/>
    <lineage>
        <taxon>Eukaryota</taxon>
        <taxon>Sar</taxon>
        <taxon>Stramenopiles</taxon>
        <taxon>Ochrophyta</taxon>
        <taxon>Bacillariophyta</taxon>
        <taxon>Coscinodiscophyceae</taxon>
        <taxon>Thalassiosirophycidae</taxon>
        <taxon>Stephanodiscales</taxon>
        <taxon>Stephanodiscaceae</taxon>
        <taxon>Cyclotella</taxon>
    </lineage>
</organism>
<reference evidence="1 2" key="1">
    <citation type="submission" date="2024-10" db="EMBL/GenBank/DDBJ databases">
        <title>Updated reference genomes for cyclostephanoid diatoms.</title>
        <authorList>
            <person name="Roberts W.R."/>
            <person name="Alverson A.J."/>
        </authorList>
    </citation>
    <scope>NUCLEOTIDE SEQUENCE [LARGE SCALE GENOMIC DNA]</scope>
    <source>
        <strain evidence="1 2">AJA010-31</strain>
    </source>
</reference>
<sequence length="142" mass="16173">MDHLVSLDDDKLAHISDDAIDLCRFILKLLKSSHLTSRQAGLEALNNVLQNISKHRPPPRLYIVKGQTNQELNGVYEIDPGMTLAGALSKDDEDAVYIKKPSNEVQDSRHPGKRRRYQADFFLWHLSPPLEISALQHRHSRS</sequence>
<dbReference type="AlphaFoldDB" id="A0ABD3NNP0"/>
<comment type="caution">
    <text evidence="1">The sequence shown here is derived from an EMBL/GenBank/DDBJ whole genome shotgun (WGS) entry which is preliminary data.</text>
</comment>
<gene>
    <name evidence="1" type="ORF">ACHAWO_012780</name>
</gene>
<evidence type="ECO:0000313" key="1">
    <source>
        <dbReference type="EMBL" id="KAL3777504.1"/>
    </source>
</evidence>
<protein>
    <submittedName>
        <fullName evidence="1">Uncharacterized protein</fullName>
    </submittedName>
</protein>
<evidence type="ECO:0000313" key="2">
    <source>
        <dbReference type="Proteomes" id="UP001530400"/>
    </source>
</evidence>
<proteinExistence type="predicted"/>
<keyword evidence="2" id="KW-1185">Reference proteome</keyword>
<dbReference type="EMBL" id="JALLPJ020001040">
    <property type="protein sequence ID" value="KAL3777504.1"/>
    <property type="molecule type" value="Genomic_DNA"/>
</dbReference>